<accession>A0ABX0Z5A6</accession>
<dbReference type="PANTHER" id="PTHR43798:SF33">
    <property type="entry name" value="HYDROLASE, PUTATIVE (AFU_ORTHOLOGUE AFUA_2G14860)-RELATED"/>
    <property type="match status" value="1"/>
</dbReference>
<keyword evidence="2" id="KW-0378">Hydrolase</keyword>
<keyword evidence="3" id="KW-1185">Reference proteome</keyword>
<reference evidence="2 3" key="1">
    <citation type="submission" date="2020-03" db="EMBL/GenBank/DDBJ databases">
        <title>WGS of actinomycetes isolated from Thailand.</title>
        <authorList>
            <person name="Thawai C."/>
        </authorList>
    </citation>
    <scope>NUCLEOTIDE SEQUENCE [LARGE SCALE GENOMIC DNA]</scope>
    <source>
        <strain evidence="2 3">HSS6-12</strain>
    </source>
</reference>
<dbReference type="EMBL" id="JAATEO010000010">
    <property type="protein sequence ID" value="NJP32638.1"/>
    <property type="molecule type" value="Genomic_DNA"/>
</dbReference>
<evidence type="ECO:0000313" key="3">
    <source>
        <dbReference type="Proteomes" id="UP000783871"/>
    </source>
</evidence>
<organism evidence="2 3">
    <name type="scientific">Micromonospora thermarum</name>
    <dbReference type="NCBI Taxonomy" id="2720024"/>
    <lineage>
        <taxon>Bacteria</taxon>
        <taxon>Bacillati</taxon>
        <taxon>Actinomycetota</taxon>
        <taxon>Actinomycetes</taxon>
        <taxon>Micromonosporales</taxon>
        <taxon>Micromonosporaceae</taxon>
        <taxon>Micromonospora</taxon>
    </lineage>
</organism>
<dbReference type="Pfam" id="PF12697">
    <property type="entry name" value="Abhydrolase_6"/>
    <property type="match status" value="1"/>
</dbReference>
<dbReference type="PANTHER" id="PTHR43798">
    <property type="entry name" value="MONOACYLGLYCEROL LIPASE"/>
    <property type="match status" value="1"/>
</dbReference>
<gene>
    <name evidence="2" type="ORF">HCJ94_11755</name>
</gene>
<name>A0ABX0Z5A6_9ACTN</name>
<evidence type="ECO:0000259" key="1">
    <source>
        <dbReference type="Pfam" id="PF12697"/>
    </source>
</evidence>
<proteinExistence type="predicted"/>
<dbReference type="Gene3D" id="3.40.50.1820">
    <property type="entry name" value="alpha/beta hydrolase"/>
    <property type="match status" value="1"/>
</dbReference>
<dbReference type="InterPro" id="IPR000073">
    <property type="entry name" value="AB_hydrolase_1"/>
</dbReference>
<dbReference type="InterPro" id="IPR050266">
    <property type="entry name" value="AB_hydrolase_sf"/>
</dbReference>
<dbReference type="InterPro" id="IPR029058">
    <property type="entry name" value="AB_hydrolase_fold"/>
</dbReference>
<protein>
    <submittedName>
        <fullName evidence="2">Alpha/beta fold hydrolase</fullName>
    </submittedName>
</protein>
<dbReference type="RefSeq" id="WP_168001019.1">
    <property type="nucleotide sequence ID" value="NZ_JAATEO010000010.1"/>
</dbReference>
<dbReference type="GO" id="GO:0016787">
    <property type="term" value="F:hydrolase activity"/>
    <property type="evidence" value="ECO:0007669"/>
    <property type="project" value="UniProtKB-KW"/>
</dbReference>
<evidence type="ECO:0000313" key="2">
    <source>
        <dbReference type="EMBL" id="NJP32638.1"/>
    </source>
</evidence>
<dbReference type="SUPFAM" id="SSF53474">
    <property type="entry name" value="alpha/beta-Hydrolases"/>
    <property type="match status" value="1"/>
</dbReference>
<comment type="caution">
    <text evidence="2">The sequence shown here is derived from an EMBL/GenBank/DDBJ whole genome shotgun (WGS) entry which is preliminary data.</text>
</comment>
<dbReference type="Proteomes" id="UP000783871">
    <property type="component" value="Unassembled WGS sequence"/>
</dbReference>
<feature type="domain" description="AB hydrolase-1" evidence="1">
    <location>
        <begin position="12"/>
        <end position="239"/>
    </location>
</feature>
<sequence>MVDESGDRGPVLVLLHGMGATGEVWLPWAPLLERRWAGRWLAPDLAGHGWSPPLPSYSFAGLADRLAGTLAREDRLVLLGHSLGGVVALALAARSAGLPVDAVVGLGIKAVWSPAELAKAQELADRPVTWFASRDEAARRYLRVSGLAGLLAPDHPVVEAGLRQVDGRWRLAMDPVAFGVGEPNLPALLAATDVPVLLARGEHDLMVSDAQLKELGVPVATLPDLGHNAHVEDPAAVLALVDEYR</sequence>